<gene>
    <name evidence="1" type="ORF">PIB30_011908</name>
</gene>
<dbReference type="Proteomes" id="UP001341840">
    <property type="component" value="Unassembled WGS sequence"/>
</dbReference>
<organism evidence="1 2">
    <name type="scientific">Stylosanthes scabra</name>
    <dbReference type="NCBI Taxonomy" id="79078"/>
    <lineage>
        <taxon>Eukaryota</taxon>
        <taxon>Viridiplantae</taxon>
        <taxon>Streptophyta</taxon>
        <taxon>Embryophyta</taxon>
        <taxon>Tracheophyta</taxon>
        <taxon>Spermatophyta</taxon>
        <taxon>Magnoliopsida</taxon>
        <taxon>eudicotyledons</taxon>
        <taxon>Gunneridae</taxon>
        <taxon>Pentapetalae</taxon>
        <taxon>rosids</taxon>
        <taxon>fabids</taxon>
        <taxon>Fabales</taxon>
        <taxon>Fabaceae</taxon>
        <taxon>Papilionoideae</taxon>
        <taxon>50 kb inversion clade</taxon>
        <taxon>dalbergioids sensu lato</taxon>
        <taxon>Dalbergieae</taxon>
        <taxon>Pterocarpus clade</taxon>
        <taxon>Stylosanthes</taxon>
    </lineage>
</organism>
<evidence type="ECO:0000313" key="2">
    <source>
        <dbReference type="Proteomes" id="UP001341840"/>
    </source>
</evidence>
<keyword evidence="2" id="KW-1185">Reference proteome</keyword>
<comment type="caution">
    <text evidence="1">The sequence shown here is derived from an EMBL/GenBank/DDBJ whole genome shotgun (WGS) entry which is preliminary data.</text>
</comment>
<name>A0ABU6V4A9_9FABA</name>
<evidence type="ECO:0000313" key="1">
    <source>
        <dbReference type="EMBL" id="MED6168481.1"/>
    </source>
</evidence>
<sequence length="91" mass="9935">MLFRVLTFGALVESQTHPVSTKGTSIVDQSKVSHEIYKGGIFGGLVNNFFSCAVDKIMNSTMGVIVRHPLKYTAHIGNSLQHCLSEGRIVD</sequence>
<protein>
    <submittedName>
        <fullName evidence="1">Uncharacterized protein</fullName>
    </submittedName>
</protein>
<reference evidence="1 2" key="1">
    <citation type="journal article" date="2023" name="Plants (Basel)">
        <title>Bridging the Gap: Combining Genomics and Transcriptomics Approaches to Understand Stylosanthes scabra, an Orphan Legume from the Brazilian Caatinga.</title>
        <authorList>
            <person name="Ferreira-Neto J.R.C."/>
            <person name="da Silva M.D."/>
            <person name="Binneck E."/>
            <person name="de Melo N.F."/>
            <person name="da Silva R.H."/>
            <person name="de Melo A.L.T.M."/>
            <person name="Pandolfi V."/>
            <person name="Bustamante F.O."/>
            <person name="Brasileiro-Vidal A.C."/>
            <person name="Benko-Iseppon A.M."/>
        </authorList>
    </citation>
    <scope>NUCLEOTIDE SEQUENCE [LARGE SCALE GENOMIC DNA]</scope>
    <source>
        <tissue evidence="1">Leaves</tissue>
    </source>
</reference>
<proteinExistence type="predicted"/>
<accession>A0ABU6V4A9</accession>
<dbReference type="EMBL" id="JASCZI010151064">
    <property type="protein sequence ID" value="MED6168481.1"/>
    <property type="molecule type" value="Genomic_DNA"/>
</dbReference>